<keyword evidence="2" id="KW-1185">Reference proteome</keyword>
<comment type="caution">
    <text evidence="1">The sequence shown here is derived from an EMBL/GenBank/DDBJ whole genome shotgun (WGS) entry which is preliminary data.</text>
</comment>
<evidence type="ECO:0008006" key="3">
    <source>
        <dbReference type="Google" id="ProtNLM"/>
    </source>
</evidence>
<reference evidence="1" key="1">
    <citation type="journal article" date="2021" name="Front. Microbiol.">
        <title>Comprehensive Comparative Genomics and Phenotyping of Methylobacterium Species.</title>
        <authorList>
            <person name="Alessa O."/>
            <person name="Ogura Y."/>
            <person name="Fujitani Y."/>
            <person name="Takami H."/>
            <person name="Hayashi T."/>
            <person name="Sahin N."/>
            <person name="Tani A."/>
        </authorList>
    </citation>
    <scope>NUCLEOTIDE SEQUENCE</scope>
    <source>
        <strain evidence="1">LMG 23639</strain>
    </source>
</reference>
<dbReference type="EMBL" id="BPQR01000076">
    <property type="protein sequence ID" value="GJE08361.1"/>
    <property type="molecule type" value="Genomic_DNA"/>
</dbReference>
<organism evidence="1 2">
    <name type="scientific">Methylobacterium jeotgali</name>
    <dbReference type="NCBI Taxonomy" id="381630"/>
    <lineage>
        <taxon>Bacteria</taxon>
        <taxon>Pseudomonadati</taxon>
        <taxon>Pseudomonadota</taxon>
        <taxon>Alphaproteobacteria</taxon>
        <taxon>Hyphomicrobiales</taxon>
        <taxon>Methylobacteriaceae</taxon>
        <taxon>Methylobacterium</taxon>
    </lineage>
</organism>
<name>A0ABQ4T3A9_9HYPH</name>
<evidence type="ECO:0000313" key="2">
    <source>
        <dbReference type="Proteomes" id="UP001055102"/>
    </source>
</evidence>
<proteinExistence type="predicted"/>
<dbReference type="Proteomes" id="UP001055102">
    <property type="component" value="Unassembled WGS sequence"/>
</dbReference>
<reference evidence="1" key="2">
    <citation type="submission" date="2021-08" db="EMBL/GenBank/DDBJ databases">
        <authorList>
            <person name="Tani A."/>
            <person name="Ola A."/>
            <person name="Ogura Y."/>
            <person name="Katsura K."/>
            <person name="Hayashi T."/>
        </authorList>
    </citation>
    <scope>NUCLEOTIDE SEQUENCE</scope>
    <source>
        <strain evidence="1">LMG 23639</strain>
    </source>
</reference>
<accession>A0ABQ4T3A9</accession>
<gene>
    <name evidence="1" type="ORF">AOPFMNJM_3698</name>
</gene>
<dbReference type="SUPFAM" id="SSF55874">
    <property type="entry name" value="ATPase domain of HSP90 chaperone/DNA topoisomerase II/histidine kinase"/>
    <property type="match status" value="1"/>
</dbReference>
<protein>
    <recommendedName>
        <fullName evidence="3">ATP-binding protein</fullName>
    </recommendedName>
</protein>
<sequence>MRMVHAIQENATEGAMQVQQTGVGGDAKIVYALLTGMVSDKVVYPVREYATNAWEVSPAGKPFEVELPTTFNPQFTIRDFGPGISHKFAMKSYAKIGESTKDGDDDAVGGWGFGSKAALAYLMRSDGAGSFTVISRHRGFRRVYVIGVNATGKIEIQFMGEWVLEPEDRGTGLEITFLVREGDIDRFHEHAEAVYWSFEPKPVITPAIDFGQPKVLHQGDGWTVYRNETVPFSGPQVQLGPVMYPVNWGLAPRASRLLESNTCIVFKAKIGSISVSASREALQYDDRTEAGLRALFEHYDQDWMQKAHAAVDVEPTYFRARWKADDISRSLGQNGWLMVREIGWRGFSFYDNLFPEQGRVKACCWPDMDRVRRRDAGAHLIPLTFKADWSVNPGEVEGRVVVIQHATSRSLERFEAAGLMDTPCLWVRVKRADLDYALDRMGRPDYVVLDDIKLPPRQKGQREQRPESVKRLKVLSRNSGGNRTHTELLDTDEELVYCTLDGRGSRRTISSRYEDKARSWAASRFASYCEEMCQHGLLPDDFNLVVVDSKTEVRPHWIHVADYFAELIDAALDPMQVAPTIPWSESSFPSELIKIRDKNIDIGTAPQEMRDIYYEMLAMLQTRDGLDRAENEHDKLAALNLKITGTDVKSVAKDPTQPINDRWDALLEQAPLLELLIDKMCRSYYDTKPSKEEQRRLDHYFALLAK</sequence>
<evidence type="ECO:0000313" key="1">
    <source>
        <dbReference type="EMBL" id="GJE08361.1"/>
    </source>
</evidence>
<dbReference type="RefSeq" id="WP_238278044.1">
    <property type="nucleotide sequence ID" value="NZ_BPQR01000076.1"/>
</dbReference>
<dbReference type="InterPro" id="IPR036890">
    <property type="entry name" value="HATPase_C_sf"/>
</dbReference>
<dbReference type="Gene3D" id="3.30.565.10">
    <property type="entry name" value="Histidine kinase-like ATPase, C-terminal domain"/>
    <property type="match status" value="1"/>
</dbReference>